<keyword evidence="7" id="KW-0539">Nucleus</keyword>
<dbReference type="InterPro" id="IPR036390">
    <property type="entry name" value="WH_DNA-bd_sf"/>
</dbReference>
<dbReference type="InterPro" id="IPR011039">
    <property type="entry name" value="TFIIF_interaction"/>
</dbReference>
<dbReference type="OMA" id="ANCPEHQ"/>
<dbReference type="AlphaFoldDB" id="N1Q3M9"/>
<dbReference type="eggNOG" id="KOG2905">
    <property type="taxonomic scope" value="Eukaryota"/>
</dbReference>
<dbReference type="SUPFAM" id="SSF50916">
    <property type="entry name" value="Rap30/74 interaction domains"/>
    <property type="match status" value="1"/>
</dbReference>
<feature type="region of interest" description="Disordered" evidence="10">
    <location>
        <begin position="335"/>
        <end position="366"/>
    </location>
</feature>
<dbReference type="SUPFAM" id="SSF46785">
    <property type="entry name" value="Winged helix' DNA-binding domain"/>
    <property type="match status" value="1"/>
</dbReference>
<evidence type="ECO:0000313" key="14">
    <source>
        <dbReference type="Proteomes" id="UP000016933"/>
    </source>
</evidence>
<gene>
    <name evidence="13" type="ORF">DOTSEDRAFT_67924</name>
</gene>
<evidence type="ECO:0000259" key="11">
    <source>
        <dbReference type="Pfam" id="PF02270"/>
    </source>
</evidence>
<dbReference type="Pfam" id="PF02270">
    <property type="entry name" value="TFIIF_beta"/>
    <property type="match status" value="1"/>
</dbReference>
<feature type="domain" description="TFIIF beta subunit N-terminal" evidence="12">
    <location>
        <begin position="41"/>
        <end position="190"/>
    </location>
</feature>
<evidence type="ECO:0000256" key="6">
    <source>
        <dbReference type="ARBA" id="ARBA00023163"/>
    </source>
</evidence>
<organism evidence="13 14">
    <name type="scientific">Dothistroma septosporum (strain NZE10 / CBS 128990)</name>
    <name type="common">Red band needle blight fungus</name>
    <name type="synonym">Mycosphaerella pini</name>
    <dbReference type="NCBI Taxonomy" id="675120"/>
    <lineage>
        <taxon>Eukaryota</taxon>
        <taxon>Fungi</taxon>
        <taxon>Dikarya</taxon>
        <taxon>Ascomycota</taxon>
        <taxon>Pezizomycotina</taxon>
        <taxon>Dothideomycetes</taxon>
        <taxon>Dothideomycetidae</taxon>
        <taxon>Mycosphaerellales</taxon>
        <taxon>Mycosphaerellaceae</taxon>
        <taxon>Dothistroma</taxon>
    </lineage>
</organism>
<feature type="compositionally biased region" description="Low complexity" evidence="10">
    <location>
        <begin position="231"/>
        <end position="243"/>
    </location>
</feature>
<dbReference type="InterPro" id="IPR036388">
    <property type="entry name" value="WH-like_DNA-bd_sf"/>
</dbReference>
<dbReference type="Gene3D" id="1.10.10.10">
    <property type="entry name" value="Winged helix-like DNA-binding domain superfamily/Winged helix DNA-binding domain"/>
    <property type="match status" value="1"/>
</dbReference>
<evidence type="ECO:0000256" key="5">
    <source>
        <dbReference type="ARBA" id="ARBA00023125"/>
    </source>
</evidence>
<dbReference type="Proteomes" id="UP000016933">
    <property type="component" value="Unassembled WGS sequence"/>
</dbReference>
<dbReference type="InterPro" id="IPR040504">
    <property type="entry name" value="TFIIF_beta_N"/>
</dbReference>
<comment type="subcellular location">
    <subcellularLocation>
        <location evidence="1">Nucleus</location>
    </subcellularLocation>
</comment>
<dbReference type="GO" id="GO:0006367">
    <property type="term" value="P:transcription initiation at RNA polymerase II promoter"/>
    <property type="evidence" value="ECO:0007669"/>
    <property type="project" value="InterPro"/>
</dbReference>
<dbReference type="HOGENOM" id="CLU_047858_0_2_1"/>
<evidence type="ECO:0000256" key="1">
    <source>
        <dbReference type="ARBA" id="ARBA00004123"/>
    </source>
</evidence>
<evidence type="ECO:0000256" key="4">
    <source>
        <dbReference type="ARBA" id="ARBA00023015"/>
    </source>
</evidence>
<evidence type="ECO:0000256" key="7">
    <source>
        <dbReference type="ARBA" id="ARBA00023242"/>
    </source>
</evidence>
<evidence type="ECO:0000256" key="8">
    <source>
        <dbReference type="ARBA" id="ARBA00081473"/>
    </source>
</evidence>
<evidence type="ECO:0000313" key="13">
    <source>
        <dbReference type="EMBL" id="EME49044.1"/>
    </source>
</evidence>
<keyword evidence="5" id="KW-0238">DNA-binding</keyword>
<evidence type="ECO:0000259" key="12">
    <source>
        <dbReference type="Pfam" id="PF17683"/>
    </source>
</evidence>
<dbReference type="EMBL" id="KB446535">
    <property type="protein sequence ID" value="EME49044.1"/>
    <property type="molecule type" value="Genomic_DNA"/>
</dbReference>
<dbReference type="Pfam" id="PF17683">
    <property type="entry name" value="TFIIF_beta_N"/>
    <property type="match status" value="1"/>
</dbReference>
<dbReference type="PANTHER" id="PTHR10445">
    <property type="entry name" value="GENERAL TRANSCRIPTION FACTOR IIF SUBUNIT 2"/>
    <property type="match status" value="1"/>
</dbReference>
<dbReference type="OrthoDB" id="26094at2759"/>
<name>N1Q3M9_DOTSN</name>
<reference evidence="14" key="1">
    <citation type="journal article" date="2012" name="PLoS Genet.">
        <title>The genomes of the fungal plant pathogens Cladosporium fulvum and Dothistroma septosporum reveal adaptation to different hosts and lifestyles but also signatures of common ancestry.</title>
        <authorList>
            <person name="de Wit P.J.G.M."/>
            <person name="van der Burgt A."/>
            <person name="Oekmen B."/>
            <person name="Stergiopoulos I."/>
            <person name="Abd-Elsalam K.A."/>
            <person name="Aerts A.L."/>
            <person name="Bahkali A.H."/>
            <person name="Beenen H.G."/>
            <person name="Chettri P."/>
            <person name="Cox M.P."/>
            <person name="Datema E."/>
            <person name="de Vries R.P."/>
            <person name="Dhillon B."/>
            <person name="Ganley A.R."/>
            <person name="Griffiths S.A."/>
            <person name="Guo Y."/>
            <person name="Hamelin R.C."/>
            <person name="Henrissat B."/>
            <person name="Kabir M.S."/>
            <person name="Jashni M.K."/>
            <person name="Kema G."/>
            <person name="Klaubauf S."/>
            <person name="Lapidus A."/>
            <person name="Levasseur A."/>
            <person name="Lindquist E."/>
            <person name="Mehrabi R."/>
            <person name="Ohm R.A."/>
            <person name="Owen T.J."/>
            <person name="Salamov A."/>
            <person name="Schwelm A."/>
            <person name="Schijlen E."/>
            <person name="Sun H."/>
            <person name="van den Burg H.A."/>
            <person name="van Ham R.C.H.J."/>
            <person name="Zhang S."/>
            <person name="Goodwin S.B."/>
            <person name="Grigoriev I.V."/>
            <person name="Collemare J."/>
            <person name="Bradshaw R.E."/>
        </authorList>
    </citation>
    <scope>NUCLEOTIDE SEQUENCE [LARGE SCALE GENOMIC DNA]</scope>
    <source>
        <strain evidence="14">NZE10 / CBS 128990</strain>
    </source>
</reference>
<feature type="region of interest" description="Disordered" evidence="10">
    <location>
        <begin position="231"/>
        <end position="251"/>
    </location>
</feature>
<dbReference type="InterPro" id="IPR003196">
    <property type="entry name" value="TFIIF_beta"/>
</dbReference>
<keyword evidence="4" id="KW-0805">Transcription regulation</keyword>
<evidence type="ECO:0000256" key="2">
    <source>
        <dbReference type="ARBA" id="ARBA00009543"/>
    </source>
</evidence>
<dbReference type="STRING" id="675120.N1Q3M9"/>
<dbReference type="FunFam" id="1.10.10.10:FF:000035">
    <property type="entry name" value="General transcription factor IIF subunit 2"/>
    <property type="match status" value="1"/>
</dbReference>
<protein>
    <recommendedName>
        <fullName evidence="3">Transcription initiation factor IIF subunit beta</fullName>
    </recommendedName>
    <alternativeName>
        <fullName evidence="9">TFIIF medium subunit</fullName>
    </alternativeName>
    <alternativeName>
        <fullName evidence="8">TFIIF-beta</fullName>
    </alternativeName>
</protein>
<dbReference type="GO" id="GO:0003677">
    <property type="term" value="F:DNA binding"/>
    <property type="evidence" value="ECO:0007669"/>
    <property type="project" value="UniProtKB-KW"/>
</dbReference>
<dbReference type="CDD" id="cd07980">
    <property type="entry name" value="TFIIF_beta"/>
    <property type="match status" value="1"/>
</dbReference>
<keyword evidence="6" id="KW-0804">Transcription</keyword>
<dbReference type="PANTHER" id="PTHR10445:SF0">
    <property type="entry name" value="GENERAL TRANSCRIPTION FACTOR IIF SUBUNIT 2"/>
    <property type="match status" value="1"/>
</dbReference>
<evidence type="ECO:0000256" key="3">
    <source>
        <dbReference type="ARBA" id="ARBA00021453"/>
    </source>
</evidence>
<proteinExistence type="inferred from homology"/>
<comment type="similarity">
    <text evidence="2">Belongs to the TFIIF beta subunit family.</text>
</comment>
<feature type="region of interest" description="Disordered" evidence="10">
    <location>
        <begin position="143"/>
        <end position="168"/>
    </location>
</feature>
<feature type="compositionally biased region" description="Acidic residues" evidence="10">
    <location>
        <begin position="349"/>
        <end position="366"/>
    </location>
</feature>
<reference evidence="13 14" key="2">
    <citation type="journal article" date="2012" name="PLoS Pathog.">
        <title>Diverse lifestyles and strategies of plant pathogenesis encoded in the genomes of eighteen Dothideomycetes fungi.</title>
        <authorList>
            <person name="Ohm R.A."/>
            <person name="Feau N."/>
            <person name="Henrissat B."/>
            <person name="Schoch C.L."/>
            <person name="Horwitz B.A."/>
            <person name="Barry K.W."/>
            <person name="Condon B.J."/>
            <person name="Copeland A.C."/>
            <person name="Dhillon B."/>
            <person name="Glaser F."/>
            <person name="Hesse C.N."/>
            <person name="Kosti I."/>
            <person name="LaButti K."/>
            <person name="Lindquist E.A."/>
            <person name="Lucas S."/>
            <person name="Salamov A.A."/>
            <person name="Bradshaw R.E."/>
            <person name="Ciuffetti L."/>
            <person name="Hamelin R.C."/>
            <person name="Kema G.H.J."/>
            <person name="Lawrence C."/>
            <person name="Scott J.A."/>
            <person name="Spatafora J.W."/>
            <person name="Turgeon B.G."/>
            <person name="de Wit P.J.G.M."/>
            <person name="Zhong S."/>
            <person name="Goodwin S.B."/>
            <person name="Grigoriev I.V."/>
        </authorList>
    </citation>
    <scope>NUCLEOTIDE SEQUENCE [LARGE SCALE GENOMIC DNA]</scope>
    <source>
        <strain evidence="14">NZE10 / CBS 128990</strain>
    </source>
</reference>
<evidence type="ECO:0000256" key="9">
    <source>
        <dbReference type="ARBA" id="ARBA00081863"/>
    </source>
</evidence>
<dbReference type="GO" id="GO:0005674">
    <property type="term" value="C:transcription factor TFIIF complex"/>
    <property type="evidence" value="ECO:0007669"/>
    <property type="project" value="InterPro"/>
</dbReference>
<accession>N1Q3M9</accession>
<dbReference type="InterPro" id="IPR040450">
    <property type="entry name" value="TFIIF_beta_HTH"/>
</dbReference>
<sequence>MAEVKPEIKVDLADSPSKLADIDEFEDDTDLTFPTPAEQESGAWLIKVSESMWKAWNQIYENAPEGEHIEVGKLRVYHNKPDEAQRAQIRLHTPKDDERFAPQKDLPKVYNLDVRATAYNNTIVFSEKDLPGHRAQQFGQGKSLAAGKPTGINKNDRYGGGQRKPGTYRTAIPKQITLQPPILNEAVAKEVEDATSLDFFKKQYDKALLGGKKTTFTDRIDKTKYHPGNSTSTFTFGSMTSKPGKGHKKKPLKEKAVRMTTNELIDALQKCFTEYQYWSMRSLRKHLQQPEAFIKETLEGIAFLIKSGDFVGTYKLNDNTARLLNIENGVGVKQEEAVLKSEPESDGGTGDEAEDDDDNEMMEDVK</sequence>
<evidence type="ECO:0000256" key="10">
    <source>
        <dbReference type="SAM" id="MobiDB-lite"/>
    </source>
</evidence>
<feature type="domain" description="TFIIF beta subunit HTH" evidence="11">
    <location>
        <begin position="257"/>
        <end position="319"/>
    </location>
</feature>
<keyword evidence="14" id="KW-1185">Reference proteome</keyword>